<gene>
    <name evidence="1" type="ORF">RM649_15960</name>
</gene>
<keyword evidence="2" id="KW-1185">Reference proteome</keyword>
<organism evidence="1 2">
    <name type="scientific">Streptomyces salyersiae</name>
    <dbReference type="NCBI Taxonomy" id="3075530"/>
    <lineage>
        <taxon>Bacteria</taxon>
        <taxon>Bacillati</taxon>
        <taxon>Actinomycetota</taxon>
        <taxon>Actinomycetes</taxon>
        <taxon>Kitasatosporales</taxon>
        <taxon>Streptomycetaceae</taxon>
        <taxon>Streptomyces</taxon>
    </lineage>
</organism>
<sequence>MTNGFSDPFLIEAERHSVWGAAQLEALMEFLPEAPWSADLPTCSYRQGEVQLRVGVLGTYDTEEGSWLWGWANPSLGGSEVVALSAAVARYGQTHGIPEFTAEELDLSGFDDPRRAAETLAFAGMGVANTPGYIGQPAGPGTQVYFLPDDPKVPSARLDPVALPRVLIAGASLIGYSPRQAVTGYFERHGVPQRVEGDRLIADLPTGNAVVVSFDRMGRIGDIRLTVSG</sequence>
<evidence type="ECO:0000313" key="1">
    <source>
        <dbReference type="EMBL" id="MDT0429134.1"/>
    </source>
</evidence>
<dbReference type="Proteomes" id="UP001183777">
    <property type="component" value="Unassembled WGS sequence"/>
</dbReference>
<reference evidence="2" key="1">
    <citation type="submission" date="2023-07" db="EMBL/GenBank/DDBJ databases">
        <title>30 novel species of actinomycetes from the DSMZ collection.</title>
        <authorList>
            <person name="Nouioui I."/>
        </authorList>
    </citation>
    <scope>NUCLEOTIDE SEQUENCE [LARGE SCALE GENOMIC DNA]</scope>
    <source>
        <strain evidence="2">DSM 41770</strain>
    </source>
</reference>
<proteinExistence type="predicted"/>
<dbReference type="EMBL" id="JAVREX010000006">
    <property type="protein sequence ID" value="MDT0429134.1"/>
    <property type="molecule type" value="Genomic_DNA"/>
</dbReference>
<evidence type="ECO:0000313" key="2">
    <source>
        <dbReference type="Proteomes" id="UP001183777"/>
    </source>
</evidence>
<dbReference type="RefSeq" id="WP_311657096.1">
    <property type="nucleotide sequence ID" value="NZ_JAVREX010000006.1"/>
</dbReference>
<accession>A0ABU2RP24</accession>
<comment type="caution">
    <text evidence="1">The sequence shown here is derived from an EMBL/GenBank/DDBJ whole genome shotgun (WGS) entry which is preliminary data.</text>
</comment>
<name>A0ABU2RP24_9ACTN</name>
<dbReference type="InterPro" id="IPR049249">
    <property type="entry name" value="DUF6882"/>
</dbReference>
<dbReference type="Pfam" id="PF21813">
    <property type="entry name" value="DUF6882"/>
    <property type="match status" value="1"/>
</dbReference>
<protein>
    <submittedName>
        <fullName evidence="1">Uncharacterized protein</fullName>
    </submittedName>
</protein>